<dbReference type="PANTHER" id="PTHR11767:SF102">
    <property type="entry name" value="INWARDLY RECTIFYING POTASSIUM CHANNEL 1, ISOFORM F"/>
    <property type="match status" value="1"/>
</dbReference>
<dbReference type="AlphaFoldDB" id="A0A511AWR4"/>
<keyword evidence="7 11" id="KW-1133">Transmembrane helix</keyword>
<gene>
    <name evidence="14" type="ORF">GWA01_04180</name>
</gene>
<dbReference type="GO" id="GO:1990573">
    <property type="term" value="P:potassium ion import across plasma membrane"/>
    <property type="evidence" value="ECO:0007669"/>
    <property type="project" value="TreeGrafter"/>
</dbReference>
<evidence type="ECO:0000313" key="15">
    <source>
        <dbReference type="Proteomes" id="UP000321230"/>
    </source>
</evidence>
<dbReference type="Pfam" id="PF07885">
    <property type="entry name" value="Ion_trans_2"/>
    <property type="match status" value="1"/>
</dbReference>
<accession>A0A511AWR4</accession>
<feature type="transmembrane region" description="Helical" evidence="11">
    <location>
        <begin position="126"/>
        <end position="147"/>
    </location>
</feature>
<protein>
    <submittedName>
        <fullName evidence="14">Inward rectifier potassium channel protein</fullName>
    </submittedName>
</protein>
<dbReference type="SUPFAM" id="SSF81296">
    <property type="entry name" value="E set domains"/>
    <property type="match status" value="1"/>
</dbReference>
<dbReference type="GO" id="GO:0034702">
    <property type="term" value="C:monoatomic ion channel complex"/>
    <property type="evidence" value="ECO:0007669"/>
    <property type="project" value="UniProtKB-KW"/>
</dbReference>
<keyword evidence="5" id="KW-0851">Voltage-gated channel</keyword>
<dbReference type="GO" id="GO:0005886">
    <property type="term" value="C:plasma membrane"/>
    <property type="evidence" value="ECO:0007669"/>
    <property type="project" value="TreeGrafter"/>
</dbReference>
<feature type="domain" description="Inward rectifier potassium channel C-terminal" evidence="13">
    <location>
        <begin position="156"/>
        <end position="310"/>
    </location>
</feature>
<keyword evidence="15" id="KW-1185">Reference proteome</keyword>
<dbReference type="InterPro" id="IPR013099">
    <property type="entry name" value="K_chnl_dom"/>
</dbReference>
<dbReference type="Proteomes" id="UP000321230">
    <property type="component" value="Unassembled WGS sequence"/>
</dbReference>
<evidence type="ECO:0000256" key="9">
    <source>
        <dbReference type="ARBA" id="ARBA00023136"/>
    </source>
</evidence>
<evidence type="ECO:0000259" key="12">
    <source>
        <dbReference type="Pfam" id="PF07885"/>
    </source>
</evidence>
<proteinExistence type="predicted"/>
<evidence type="ECO:0000313" key="14">
    <source>
        <dbReference type="EMBL" id="GEK92648.1"/>
    </source>
</evidence>
<dbReference type="InterPro" id="IPR014756">
    <property type="entry name" value="Ig_E-set"/>
</dbReference>
<dbReference type="PRINTS" id="PR01320">
    <property type="entry name" value="KIRCHANNEL"/>
</dbReference>
<evidence type="ECO:0000256" key="2">
    <source>
        <dbReference type="ARBA" id="ARBA00022448"/>
    </source>
</evidence>
<keyword evidence="3" id="KW-0633">Potassium transport</keyword>
<keyword evidence="10 14" id="KW-0407">Ion channel</keyword>
<evidence type="ECO:0000256" key="1">
    <source>
        <dbReference type="ARBA" id="ARBA00004141"/>
    </source>
</evidence>
<sequence length="316" mass="35939">MMQWRRRDRRTPPPDPLLAESANRIRAHVLEENGRRDIIRTGLQRGTLNDLYHHLLTMSWPTFFWASLLLYLVINLGFGMLYFLIPGSVTNIAPGDFLSDVFFSVQTISTVGYGIWAPAGRLTNTIVSFEVLAGMMLNALATGLVFARFSRPRARILFSRTAVVSYDDMLPTLTVRLANMRRTLILSANVEMTLARLMPNDHGRLIRRFDRLNLVQSHAPIFRISLNATHMIDETSPLYGLSAETLLEQNAEIIVTMDGTDEISSQTIFARHAYEIGHVKHGFRFVEMIINRPDGRVEVDFNHFHNTEPGESPPFI</sequence>
<keyword evidence="8" id="KW-0406">Ion transport</keyword>
<dbReference type="OrthoDB" id="9799090at2"/>
<evidence type="ECO:0000256" key="6">
    <source>
        <dbReference type="ARBA" id="ARBA00022958"/>
    </source>
</evidence>
<dbReference type="RefSeq" id="WP_146793524.1">
    <property type="nucleotide sequence ID" value="NZ_BARC01000005.1"/>
</dbReference>
<dbReference type="EMBL" id="BJUZ01000001">
    <property type="protein sequence ID" value="GEK92648.1"/>
    <property type="molecule type" value="Genomic_DNA"/>
</dbReference>
<dbReference type="InterPro" id="IPR013518">
    <property type="entry name" value="K_chnl_inward-rec_Kir_cyto"/>
</dbReference>
<dbReference type="InterPro" id="IPR016449">
    <property type="entry name" value="K_chnl_inward-rec_Kir"/>
</dbReference>
<comment type="subcellular location">
    <subcellularLocation>
        <location evidence="1">Membrane</location>
        <topology evidence="1">Multi-pass membrane protein</topology>
    </subcellularLocation>
</comment>
<dbReference type="Gene3D" id="1.10.287.70">
    <property type="match status" value="1"/>
</dbReference>
<evidence type="ECO:0000259" key="13">
    <source>
        <dbReference type="Pfam" id="PF17655"/>
    </source>
</evidence>
<comment type="caution">
    <text evidence="14">The sequence shown here is derived from an EMBL/GenBank/DDBJ whole genome shotgun (WGS) entry which is preliminary data.</text>
</comment>
<dbReference type="Pfam" id="PF17655">
    <property type="entry name" value="IRK_C"/>
    <property type="match status" value="1"/>
</dbReference>
<keyword evidence="2" id="KW-0813">Transport</keyword>
<dbReference type="Gene3D" id="2.60.40.1400">
    <property type="entry name" value="G protein-activated inward rectifier potassium channel 1"/>
    <property type="match status" value="1"/>
</dbReference>
<evidence type="ECO:0000256" key="8">
    <source>
        <dbReference type="ARBA" id="ARBA00023065"/>
    </source>
</evidence>
<organism evidence="14 15">
    <name type="scientific">Gluconobacter wancherniae NBRC 103581</name>
    <dbReference type="NCBI Taxonomy" id="656744"/>
    <lineage>
        <taxon>Bacteria</taxon>
        <taxon>Pseudomonadati</taxon>
        <taxon>Pseudomonadota</taxon>
        <taxon>Alphaproteobacteria</taxon>
        <taxon>Acetobacterales</taxon>
        <taxon>Acetobacteraceae</taxon>
        <taxon>Gluconobacter</taxon>
    </lineage>
</organism>
<keyword evidence="4 11" id="KW-0812">Transmembrane</keyword>
<evidence type="ECO:0000256" key="3">
    <source>
        <dbReference type="ARBA" id="ARBA00022538"/>
    </source>
</evidence>
<feature type="domain" description="Potassium channel" evidence="12">
    <location>
        <begin position="72"/>
        <end position="149"/>
    </location>
</feature>
<evidence type="ECO:0000256" key="11">
    <source>
        <dbReference type="SAM" id="Phobius"/>
    </source>
</evidence>
<dbReference type="PANTHER" id="PTHR11767">
    <property type="entry name" value="INWARD RECTIFIER POTASSIUM CHANNEL"/>
    <property type="match status" value="1"/>
</dbReference>
<dbReference type="InterPro" id="IPR041647">
    <property type="entry name" value="IRK_C"/>
</dbReference>
<dbReference type="GO" id="GO:0005242">
    <property type="term" value="F:inward rectifier potassium channel activity"/>
    <property type="evidence" value="ECO:0007669"/>
    <property type="project" value="InterPro"/>
</dbReference>
<evidence type="ECO:0000256" key="4">
    <source>
        <dbReference type="ARBA" id="ARBA00022692"/>
    </source>
</evidence>
<dbReference type="SUPFAM" id="SSF81324">
    <property type="entry name" value="Voltage-gated potassium channels"/>
    <property type="match status" value="1"/>
</dbReference>
<feature type="transmembrane region" description="Helical" evidence="11">
    <location>
        <begin position="63"/>
        <end position="85"/>
    </location>
</feature>
<reference evidence="14 15" key="1">
    <citation type="submission" date="2019-07" db="EMBL/GenBank/DDBJ databases">
        <title>Whole genome shotgun sequence of Gluconobacter wancherniae NBRC 103581.</title>
        <authorList>
            <person name="Hosoyama A."/>
            <person name="Uohara A."/>
            <person name="Ohji S."/>
            <person name="Ichikawa N."/>
        </authorList>
    </citation>
    <scope>NUCLEOTIDE SEQUENCE [LARGE SCALE GENOMIC DNA]</scope>
    <source>
        <strain evidence="14 15">NBRC 103581</strain>
    </source>
</reference>
<dbReference type="GO" id="GO:0034765">
    <property type="term" value="P:regulation of monoatomic ion transmembrane transport"/>
    <property type="evidence" value="ECO:0007669"/>
    <property type="project" value="TreeGrafter"/>
</dbReference>
<evidence type="ECO:0000256" key="7">
    <source>
        <dbReference type="ARBA" id="ARBA00022989"/>
    </source>
</evidence>
<keyword evidence="9 11" id="KW-0472">Membrane</keyword>
<keyword evidence="6" id="KW-0630">Potassium</keyword>
<name>A0A511AWR4_9PROT</name>
<evidence type="ECO:0000256" key="5">
    <source>
        <dbReference type="ARBA" id="ARBA00022882"/>
    </source>
</evidence>
<evidence type="ECO:0000256" key="10">
    <source>
        <dbReference type="ARBA" id="ARBA00023303"/>
    </source>
</evidence>